<keyword evidence="1" id="KW-1133">Transmembrane helix</keyword>
<dbReference type="AlphaFoldDB" id="A0A0J1HKH8"/>
<comment type="caution">
    <text evidence="2">The sequence shown here is derived from an EMBL/GenBank/DDBJ whole genome shotgun (WGS) entry which is preliminary data.</text>
</comment>
<dbReference type="PATRIC" id="fig|1392.242.peg.4439"/>
<gene>
    <name evidence="2" type="ORF">ABW01_28060</name>
</gene>
<organism evidence="2 3">
    <name type="scientific">Bacillus anthracis</name>
    <name type="common">anthrax bacterium</name>
    <dbReference type="NCBI Taxonomy" id="1392"/>
    <lineage>
        <taxon>Bacteria</taxon>
        <taxon>Bacillati</taxon>
        <taxon>Bacillota</taxon>
        <taxon>Bacilli</taxon>
        <taxon>Bacillales</taxon>
        <taxon>Bacillaceae</taxon>
        <taxon>Bacillus</taxon>
        <taxon>Bacillus cereus group</taxon>
    </lineage>
</organism>
<dbReference type="Proteomes" id="UP000035904">
    <property type="component" value="Unassembled WGS sequence"/>
</dbReference>
<feature type="transmembrane region" description="Helical" evidence="1">
    <location>
        <begin position="35"/>
        <end position="59"/>
    </location>
</feature>
<evidence type="ECO:0000313" key="2">
    <source>
        <dbReference type="EMBL" id="KLV14256.1"/>
    </source>
</evidence>
<evidence type="ECO:0000256" key="1">
    <source>
        <dbReference type="SAM" id="Phobius"/>
    </source>
</evidence>
<dbReference type="EMBL" id="LDPG01000034">
    <property type="protein sequence ID" value="KLV14256.1"/>
    <property type="molecule type" value="Genomic_DNA"/>
</dbReference>
<protein>
    <recommendedName>
        <fullName evidence="4">DUF4257 domain-containing protein</fullName>
    </recommendedName>
</protein>
<evidence type="ECO:0000313" key="3">
    <source>
        <dbReference type="Proteomes" id="UP000035904"/>
    </source>
</evidence>
<dbReference type="Pfam" id="PF14074">
    <property type="entry name" value="DUF4257"/>
    <property type="match status" value="1"/>
</dbReference>
<keyword evidence="1" id="KW-0812">Transmembrane</keyword>
<name>A0A0J1HKH8_BACAN</name>
<sequence>MLVTVIVSVVAGMVSGLASHYITNKKFLLPRKSKLAFHPGFLGEMFVGSIASLVGVAMFNPETMMDILQTSILAGISGQAFLLHNRLATEQVKTDEIQSISKKLAELEKKNKE</sequence>
<keyword evidence="1" id="KW-0472">Membrane</keyword>
<feature type="transmembrane region" description="Helical" evidence="1">
    <location>
        <begin position="6"/>
        <end position="23"/>
    </location>
</feature>
<accession>A0A0J1HKH8</accession>
<dbReference type="RefSeq" id="WP_000961797.1">
    <property type="nucleotide sequence ID" value="NZ_LDPG01000034.1"/>
</dbReference>
<reference evidence="2 3" key="1">
    <citation type="submission" date="2015-05" db="EMBL/GenBank/DDBJ databases">
        <title>Whole genome sequence and identification of bacterial endophytes from Costus igneus.</title>
        <authorList>
            <person name="Lee Y.P."/>
            <person name="Gan H.M."/>
            <person name="Eng W."/>
            <person name="Wheatley M.S."/>
            <person name="Caraballo A."/>
            <person name="Polter S."/>
            <person name="Savka M.A."/>
            <person name="Hudson A.O."/>
        </authorList>
    </citation>
    <scope>NUCLEOTIDE SEQUENCE [LARGE SCALE GENOMIC DNA]</scope>
    <source>
        <strain evidence="2 3">RIT375</strain>
    </source>
</reference>
<evidence type="ECO:0008006" key="4">
    <source>
        <dbReference type="Google" id="ProtNLM"/>
    </source>
</evidence>
<proteinExistence type="predicted"/>
<dbReference type="InterPro" id="IPR025353">
    <property type="entry name" value="DUF4257"/>
</dbReference>